<keyword evidence="2" id="KW-1185">Reference proteome</keyword>
<sequence length="475" mass="51429">GHLSRADTPEPVERTAVTEEFAAFTEGHASVLGLVGPPGSGRTTQLAALAARRHRGPAPAPTLWLRGADLADTDASVADAARRALARAARIVTTSSDTVPADLGDLTPERLARLSRAAGRPLFLLLDGPEEMPPVLAHRLAEWTQGTAQWLAETGARLVVACRAEYWEGAGFPEELLHGESRWHLPPCVHVGDLTEDEARRARARYALPDGTLAASDARHPLTLRLLSEVSAALPDAPPGPVDRDQVFEAHLDLMCLRIAVRLATPSGLRGTAVRRLAAKVSGQVHEAARRSLGPGQGELDRASFEAVFPWGRAPKRLGGTGWASAVLAEGLLVPAGSGYRFAHEEFADWIQGTHLDLDEALRALVHRRTGRQHPLPVPHHRVGPVVQALLLVARQHGTPQLAYRLEELLHALDADPHSWWAARLLTETLLRVPDATPYTDVLRQLADRLVAGRNRREPVPGRVRARLLERAAAP</sequence>
<dbReference type="SUPFAM" id="SSF52540">
    <property type="entry name" value="P-loop containing nucleoside triphosphate hydrolases"/>
    <property type="match status" value="1"/>
</dbReference>
<feature type="non-terminal residue" evidence="1">
    <location>
        <position position="1"/>
    </location>
</feature>
<dbReference type="HOGENOM" id="CLU_575619_0_0_11"/>
<dbReference type="eggNOG" id="COG5635">
    <property type="taxonomic scope" value="Bacteria"/>
</dbReference>
<dbReference type="EMBL" id="CM000951">
    <property type="protein sequence ID" value="EFH28873.1"/>
    <property type="molecule type" value="Genomic_DNA"/>
</dbReference>
<dbReference type="Proteomes" id="UP000002785">
    <property type="component" value="Chromosome"/>
</dbReference>
<name>D6XAS4_STRX2</name>
<evidence type="ECO:0000313" key="1">
    <source>
        <dbReference type="EMBL" id="EFH28873.1"/>
    </source>
</evidence>
<accession>D6XAS4</accession>
<evidence type="ECO:0008006" key="3">
    <source>
        <dbReference type="Google" id="ProtNLM"/>
    </source>
</evidence>
<reference evidence="1" key="1">
    <citation type="submission" date="2009-10" db="EMBL/GenBank/DDBJ databases">
        <title>The genome sequence of Streptomyces sviceus strain ATCC 29083.</title>
        <authorList>
            <consortium name="The Broad Institute Genome Sequencing Platform"/>
            <consortium name="Broad Institute Microbial Sequencing Center"/>
            <person name="Fischbach M."/>
            <person name="Godfrey P."/>
            <person name="Ward D."/>
            <person name="Young S."/>
            <person name="Zeng Q."/>
            <person name="Koehrsen M."/>
            <person name="Alvarado L."/>
            <person name="Berlin A.M."/>
            <person name="Bochicchio J."/>
            <person name="Borenstein D."/>
            <person name="Chapman S.B."/>
            <person name="Chen Z."/>
            <person name="Engels R."/>
            <person name="Freedman E."/>
            <person name="Gellesch M."/>
            <person name="Goldberg J."/>
            <person name="Griggs A."/>
            <person name="Gujja S."/>
            <person name="Heilman E.R."/>
            <person name="Heiman D.I."/>
            <person name="Hepburn T.A."/>
            <person name="Howarth C."/>
            <person name="Jen D."/>
            <person name="Larson L."/>
            <person name="Lewis B."/>
            <person name="Mehta T."/>
            <person name="Park D."/>
            <person name="Pearson M."/>
            <person name="Richards J."/>
            <person name="Roberts A."/>
            <person name="Saif S."/>
            <person name="Shea T.D."/>
            <person name="Shenoy N."/>
            <person name="Sisk P."/>
            <person name="Stolte C."/>
            <person name="Sykes S.N."/>
            <person name="Thomson T."/>
            <person name="Walk T."/>
            <person name="White J."/>
            <person name="Yandava C."/>
            <person name="Straight P."/>
            <person name="Clardy J."/>
            <person name="Hung D."/>
            <person name="Kolter R."/>
            <person name="Mekalanos J."/>
            <person name="Walker S."/>
            <person name="Walsh C.T."/>
            <person name="Wieland-Brown L.C."/>
            <person name="Haas B."/>
            <person name="Nusbaum C."/>
            <person name="Birren B."/>
        </authorList>
    </citation>
    <scope>NUCLEOTIDE SEQUENCE [LARGE SCALE GENOMIC DNA]</scope>
    <source>
        <strain evidence="1">ATCC 29083</strain>
    </source>
</reference>
<dbReference type="InterPro" id="IPR027417">
    <property type="entry name" value="P-loop_NTPase"/>
</dbReference>
<proteinExistence type="predicted"/>
<dbReference type="AlphaFoldDB" id="D6XAS4"/>
<feature type="non-terminal residue" evidence="1">
    <location>
        <position position="475"/>
    </location>
</feature>
<organism evidence="1 2">
    <name type="scientific">Streptomyces sviceus (strain ATCC 29083 / DSM 924 / JCM 4929 / NBRC 13980 / NCIMB 11184 / NRRL 5439 / UC 5370)</name>
    <dbReference type="NCBI Taxonomy" id="463191"/>
    <lineage>
        <taxon>Bacteria</taxon>
        <taxon>Bacillati</taxon>
        <taxon>Actinomycetota</taxon>
        <taxon>Actinomycetes</taxon>
        <taxon>Kitasatosporales</taxon>
        <taxon>Streptomycetaceae</taxon>
        <taxon>Streptomyces</taxon>
    </lineage>
</organism>
<protein>
    <recommendedName>
        <fullName evidence="3">Large Pro/Ala/Gly-rich protein</fullName>
    </recommendedName>
</protein>
<evidence type="ECO:0000313" key="2">
    <source>
        <dbReference type="Proteomes" id="UP000002785"/>
    </source>
</evidence>
<gene>
    <name evidence="1" type="ORF">SSEG_11122</name>
</gene>